<accession>A0A2P6NH17</accession>
<dbReference type="InterPro" id="IPR036866">
    <property type="entry name" value="RibonucZ/Hydroxyglut_hydro"/>
</dbReference>
<dbReference type="Pfam" id="PF16661">
    <property type="entry name" value="Lactamase_B_6"/>
    <property type="match status" value="1"/>
</dbReference>
<evidence type="ECO:0000256" key="6">
    <source>
        <dbReference type="SAM" id="MobiDB-lite"/>
    </source>
</evidence>
<evidence type="ECO:0000259" key="7">
    <source>
        <dbReference type="SMART" id="SM01027"/>
    </source>
</evidence>
<feature type="compositionally biased region" description="Basic and acidic residues" evidence="6">
    <location>
        <begin position="600"/>
        <end position="615"/>
    </location>
</feature>
<protein>
    <submittedName>
        <fullName evidence="9">Integrator complex subunit 9-like</fullName>
    </submittedName>
</protein>
<evidence type="ECO:0000313" key="9">
    <source>
        <dbReference type="EMBL" id="PRP83256.1"/>
    </source>
</evidence>
<dbReference type="Proteomes" id="UP000241769">
    <property type="component" value="Unassembled WGS sequence"/>
</dbReference>
<dbReference type="InterPro" id="IPR027074">
    <property type="entry name" value="Integrator_9su"/>
</dbReference>
<dbReference type="PANTHER" id="PTHR46094:SF1">
    <property type="entry name" value="INTEGRATOR COMPLEX SUBUNIT 9"/>
    <property type="match status" value="1"/>
</dbReference>
<dbReference type="GO" id="GO:0005737">
    <property type="term" value="C:cytoplasm"/>
    <property type="evidence" value="ECO:0007669"/>
    <property type="project" value="UniProtKB-SubCell"/>
</dbReference>
<name>A0A2P6NH17_9EUKA</name>
<dbReference type="EMBL" id="MDYQ01000086">
    <property type="protein sequence ID" value="PRP83256.1"/>
    <property type="molecule type" value="Genomic_DNA"/>
</dbReference>
<gene>
    <name evidence="9" type="ORF">PROFUN_09468</name>
    <name evidence="8" type="ORF">PROFUN_10140</name>
</gene>
<dbReference type="InParanoid" id="A0A2P6NH17"/>
<keyword evidence="4" id="KW-0963">Cytoplasm</keyword>
<dbReference type="AlphaFoldDB" id="A0A2P6NH17"/>
<comment type="caution">
    <text evidence="9">The sequence shown here is derived from an EMBL/GenBank/DDBJ whole genome shotgun (WGS) entry which is preliminary data.</text>
</comment>
<dbReference type="SMART" id="SM01027">
    <property type="entry name" value="Beta-Casp"/>
    <property type="match status" value="1"/>
</dbReference>
<evidence type="ECO:0000256" key="5">
    <source>
        <dbReference type="ARBA" id="ARBA00023242"/>
    </source>
</evidence>
<proteinExistence type="inferred from homology"/>
<evidence type="ECO:0000256" key="2">
    <source>
        <dbReference type="ARBA" id="ARBA00004496"/>
    </source>
</evidence>
<dbReference type="FunCoup" id="A0A2P6NH17">
    <property type="interactions" value="449"/>
</dbReference>
<keyword evidence="5" id="KW-0539">Nucleus</keyword>
<comment type="subcellular location">
    <subcellularLocation>
        <location evidence="2">Cytoplasm</location>
    </subcellularLocation>
    <subcellularLocation>
        <location evidence="1">Nucleus</location>
    </subcellularLocation>
</comment>
<dbReference type="Gene3D" id="3.60.15.10">
    <property type="entry name" value="Ribonuclease Z/Hydroxyacylglutathione hydrolase-like"/>
    <property type="match status" value="1"/>
</dbReference>
<dbReference type="Pfam" id="PF10996">
    <property type="entry name" value="Beta-Casp"/>
    <property type="match status" value="1"/>
</dbReference>
<dbReference type="EMBL" id="MDYQ01000103">
    <property type="protein sequence ID" value="PRP82440.1"/>
    <property type="molecule type" value="Genomic_DNA"/>
</dbReference>
<sequence>MKLYCLGLDPFGSCFLLKYGNTRILLDCALETQSFLRFLPQLAERRGDSHSDDSCIKNLNGKTLIDSKPRYQPPLFDMIDPEEIDAILISNVESALALPYLTEYTNFKGKIFATEPTTQLAKQLMEELIYYDGQNTVVDRPEWRNLDSDALNQLPEYFRSSSRWLPMYSRFQVENCIGKITPLSYHQSEVHTQIIFIAHQCPQKIYDTIITPVSSGYSIGACNWVLNVHKQKIAYVNSSSMASRHPESFHLNELCGAQLLIVNSLMAEPNYNPDAMYQDLCSHLKTTLNGQGSVLIPSGSSGIVLDLIELVYKFLVANNMNSIPIYFLTPSGEYILAYSSIVSEWLCKAKQEKVYTPEPPFLFEEMRRLDRLCCMRDATISADVQPNGNGGLGSLKHIKEPCVVFSGHPSLRFGAVTQLLNAWGPNSKNSIVFIDSEYDHQLALLPFRTDKFRMKIEYYPIDTRFGVSEISGYLVQQIRPKHLVMPLHYFNPSGPVIRNLTLPQDISTTFISHRDVIHIPFKPPYHRATLSQELARSIDTSHTIRDLIISDIDATLDSRDARLQLDTPSHPTKKPKILWTSQMVTPQQLLAAISEKMKVRGEELDVVEEKTNERRERHHDRHGRPEDEGEPD</sequence>
<organism evidence="9 10">
    <name type="scientific">Planoprotostelium fungivorum</name>
    <dbReference type="NCBI Taxonomy" id="1890364"/>
    <lineage>
        <taxon>Eukaryota</taxon>
        <taxon>Amoebozoa</taxon>
        <taxon>Evosea</taxon>
        <taxon>Variosea</taxon>
        <taxon>Cavosteliida</taxon>
        <taxon>Cavosteliaceae</taxon>
        <taxon>Planoprotostelium</taxon>
    </lineage>
</organism>
<dbReference type="InterPro" id="IPR022712">
    <property type="entry name" value="Beta_Casp"/>
</dbReference>
<feature type="domain" description="Beta-Casp" evidence="7">
    <location>
        <begin position="304"/>
        <end position="442"/>
    </location>
</feature>
<dbReference type="GO" id="GO:0032039">
    <property type="term" value="C:integrator complex"/>
    <property type="evidence" value="ECO:0007669"/>
    <property type="project" value="InterPro"/>
</dbReference>
<dbReference type="OrthoDB" id="5600060at2759"/>
<evidence type="ECO:0000313" key="10">
    <source>
        <dbReference type="Proteomes" id="UP000241769"/>
    </source>
</evidence>
<evidence type="ECO:0000256" key="3">
    <source>
        <dbReference type="ARBA" id="ARBA00006861"/>
    </source>
</evidence>
<keyword evidence="10" id="KW-1185">Reference proteome</keyword>
<evidence type="ECO:0000256" key="1">
    <source>
        <dbReference type="ARBA" id="ARBA00004123"/>
    </source>
</evidence>
<dbReference type="InterPro" id="IPR001279">
    <property type="entry name" value="Metallo-B-lactamas"/>
</dbReference>
<evidence type="ECO:0000313" key="8">
    <source>
        <dbReference type="EMBL" id="PRP82440.1"/>
    </source>
</evidence>
<dbReference type="PANTHER" id="PTHR46094">
    <property type="entry name" value="INTEGRATOR COMPLEX SUBUNIT 9"/>
    <property type="match status" value="1"/>
</dbReference>
<evidence type="ECO:0000256" key="4">
    <source>
        <dbReference type="ARBA" id="ARBA00022490"/>
    </source>
</evidence>
<feature type="region of interest" description="Disordered" evidence="6">
    <location>
        <begin position="600"/>
        <end position="632"/>
    </location>
</feature>
<dbReference type="STRING" id="1890364.A0A2P6NH17"/>
<reference evidence="9 10" key="1">
    <citation type="journal article" date="2018" name="Genome Biol. Evol.">
        <title>Multiple Roots of Fruiting Body Formation in Amoebozoa.</title>
        <authorList>
            <person name="Hillmann F."/>
            <person name="Forbes G."/>
            <person name="Novohradska S."/>
            <person name="Ferling I."/>
            <person name="Riege K."/>
            <person name="Groth M."/>
            <person name="Westermann M."/>
            <person name="Marz M."/>
            <person name="Spaller T."/>
            <person name="Winckler T."/>
            <person name="Schaap P."/>
            <person name="Glockner G."/>
        </authorList>
    </citation>
    <scope>NUCLEOTIDE SEQUENCE [LARGE SCALE GENOMIC DNA]</scope>
    <source>
        <strain evidence="9 10">Jena</strain>
    </source>
</reference>
<comment type="similarity">
    <text evidence="3">Belongs to the metallo-beta-lactamase superfamily. RNA-metabolizing metallo-beta-lactamase-like family. INTS9 subfamily.</text>
</comment>
<dbReference type="SUPFAM" id="SSF56281">
    <property type="entry name" value="Metallo-hydrolase/oxidoreductase"/>
    <property type="match status" value="1"/>
</dbReference>
<dbReference type="GO" id="GO:0034472">
    <property type="term" value="P:snRNA 3'-end processing"/>
    <property type="evidence" value="ECO:0007669"/>
    <property type="project" value="TreeGrafter"/>
</dbReference>